<feature type="domain" description="NAD-dependent epimerase/dehydratase" evidence="3">
    <location>
        <begin position="10"/>
        <end position="220"/>
    </location>
</feature>
<comment type="similarity">
    <text evidence="2">Belongs to the NAD(P)-dependent epimerase/dehydratase family.</text>
</comment>
<name>A0A5E4YFY9_9BURK</name>
<evidence type="ECO:0000259" key="3">
    <source>
        <dbReference type="Pfam" id="PF01370"/>
    </source>
</evidence>
<dbReference type="Proteomes" id="UP000368474">
    <property type="component" value="Unassembled WGS sequence"/>
</dbReference>
<gene>
    <name evidence="4" type="primary">strE</name>
    <name evidence="4" type="ORF">PMO31116_04452</name>
</gene>
<dbReference type="InterPro" id="IPR036291">
    <property type="entry name" value="NAD(P)-bd_dom_sf"/>
</dbReference>
<keyword evidence="5" id="KW-1185">Reference proteome</keyword>
<proteinExistence type="inferred from homology"/>
<dbReference type="InterPro" id="IPR001509">
    <property type="entry name" value="Epimerase_deHydtase"/>
</dbReference>
<sequence length="308" mass="33602">MNRNSATSRVLLTGARGFTGHHVRKALEAAGYAVYGLSQESDGDANGIAADISDLSALTRVFADVRPDYVVHLAAIAFVGHADIRQFYDVNLFGTLNLFEAANRAGVTPTRFLIASSANVYGNPPMSAVSEAVCPAPVNHYAMSKLSMEHMVRTWSDRFNVTIVRPFNYTGVGQSEQFLIPKLVAHFRDRKPEISLGNLDVSREFNDVRMVARAYADLLHPGVQADGMTVNLCSGKGYALGDVVAMLEGLCGHKISITTDPRLVRANELKALVGVPDRLRALLPDLPQFDLVDTLRWMLDYPASTDHA</sequence>
<dbReference type="GO" id="GO:0008460">
    <property type="term" value="F:dTDP-glucose 4,6-dehydratase activity"/>
    <property type="evidence" value="ECO:0007669"/>
    <property type="project" value="UniProtKB-EC"/>
</dbReference>
<dbReference type="PANTHER" id="PTHR43000">
    <property type="entry name" value="DTDP-D-GLUCOSE 4,6-DEHYDRATASE-RELATED"/>
    <property type="match status" value="1"/>
</dbReference>
<accession>A0A5E4YFY9</accession>
<evidence type="ECO:0000256" key="1">
    <source>
        <dbReference type="ARBA" id="ARBA00005125"/>
    </source>
</evidence>
<comment type="pathway">
    <text evidence="1">Bacterial outer membrane biogenesis; LPS O-antigen biosynthesis.</text>
</comment>
<dbReference type="SUPFAM" id="SSF51735">
    <property type="entry name" value="NAD(P)-binding Rossmann-fold domains"/>
    <property type="match status" value="1"/>
</dbReference>
<dbReference type="Pfam" id="PF01370">
    <property type="entry name" value="Epimerase"/>
    <property type="match status" value="1"/>
</dbReference>
<dbReference type="AlphaFoldDB" id="A0A5E4YFY9"/>
<dbReference type="EMBL" id="CABPSD010000020">
    <property type="protein sequence ID" value="VVE47634.1"/>
    <property type="molecule type" value="Genomic_DNA"/>
</dbReference>
<evidence type="ECO:0000313" key="4">
    <source>
        <dbReference type="EMBL" id="VVE47634.1"/>
    </source>
</evidence>
<organism evidence="4 5">
    <name type="scientific">Pandoraea morbifera</name>
    <dbReference type="NCBI Taxonomy" id="2508300"/>
    <lineage>
        <taxon>Bacteria</taxon>
        <taxon>Pseudomonadati</taxon>
        <taxon>Pseudomonadota</taxon>
        <taxon>Betaproteobacteria</taxon>
        <taxon>Burkholderiales</taxon>
        <taxon>Burkholderiaceae</taxon>
        <taxon>Pandoraea</taxon>
    </lineage>
</organism>
<reference evidence="4 5" key="1">
    <citation type="submission" date="2019-08" db="EMBL/GenBank/DDBJ databases">
        <authorList>
            <person name="Peeters C."/>
        </authorList>
    </citation>
    <scope>NUCLEOTIDE SEQUENCE [LARGE SCALE GENOMIC DNA]</scope>
    <source>
        <strain evidence="4 5">LMG 31116</strain>
    </source>
</reference>
<evidence type="ECO:0000256" key="2">
    <source>
        <dbReference type="ARBA" id="ARBA00007637"/>
    </source>
</evidence>
<keyword evidence="4" id="KW-0456">Lyase</keyword>
<evidence type="ECO:0000313" key="5">
    <source>
        <dbReference type="Proteomes" id="UP000368474"/>
    </source>
</evidence>
<dbReference type="EC" id="4.2.1.46" evidence="4"/>
<dbReference type="Gene3D" id="3.40.50.720">
    <property type="entry name" value="NAD(P)-binding Rossmann-like Domain"/>
    <property type="match status" value="1"/>
</dbReference>
<protein>
    <submittedName>
        <fullName evidence="4">dTDP-glucose 4,6-dehydratase</fullName>
        <ecNumber evidence="4">4.2.1.46</ecNumber>
    </submittedName>
</protein>
<dbReference type="Gene3D" id="3.90.25.10">
    <property type="entry name" value="UDP-galactose 4-epimerase, domain 1"/>
    <property type="match status" value="1"/>
</dbReference>
<dbReference type="RefSeq" id="WP_150568569.1">
    <property type="nucleotide sequence ID" value="NZ_CABPSD010000020.1"/>
</dbReference>